<evidence type="ECO:0000256" key="12">
    <source>
        <dbReference type="SAM" id="MobiDB-lite"/>
    </source>
</evidence>
<dbReference type="GO" id="GO:0005819">
    <property type="term" value="C:spindle"/>
    <property type="evidence" value="ECO:0007669"/>
    <property type="project" value="UniProtKB-SubCell"/>
</dbReference>
<feature type="region of interest" description="Disordered" evidence="12">
    <location>
        <begin position="633"/>
        <end position="891"/>
    </location>
</feature>
<keyword evidence="4" id="KW-0963">Cytoplasm</keyword>
<feature type="region of interest" description="Disordered" evidence="12">
    <location>
        <begin position="1475"/>
        <end position="1502"/>
    </location>
</feature>
<evidence type="ECO:0000256" key="11">
    <source>
        <dbReference type="ARBA" id="ARBA00070079"/>
    </source>
</evidence>
<name>A0A480HV84_PIG</name>
<evidence type="ECO:0000256" key="8">
    <source>
        <dbReference type="ARBA" id="ARBA00023212"/>
    </source>
</evidence>
<dbReference type="InterPro" id="IPR000253">
    <property type="entry name" value="FHA_dom"/>
</dbReference>
<organism evidence="14">
    <name type="scientific">Sus scrofa</name>
    <name type="common">Pig</name>
    <dbReference type="NCBI Taxonomy" id="9823"/>
    <lineage>
        <taxon>Eukaryota</taxon>
        <taxon>Metazoa</taxon>
        <taxon>Chordata</taxon>
        <taxon>Craniata</taxon>
        <taxon>Vertebrata</taxon>
        <taxon>Euteleostomi</taxon>
        <taxon>Mammalia</taxon>
        <taxon>Eutheria</taxon>
        <taxon>Laurasiatheria</taxon>
        <taxon>Artiodactyla</taxon>
        <taxon>Suina</taxon>
        <taxon>Suidae</taxon>
        <taxon>Sus</taxon>
    </lineage>
</organism>
<feature type="region of interest" description="Disordered" evidence="12">
    <location>
        <begin position="140"/>
        <end position="185"/>
    </location>
</feature>
<dbReference type="Pfam" id="PF15308">
    <property type="entry name" value="CEP170_C"/>
    <property type="match status" value="1"/>
</dbReference>
<feature type="compositionally biased region" description="Basic and acidic residues" evidence="12">
    <location>
        <begin position="798"/>
        <end position="817"/>
    </location>
</feature>
<evidence type="ECO:0000256" key="3">
    <source>
        <dbReference type="ARBA" id="ARBA00010436"/>
    </source>
</evidence>
<keyword evidence="8" id="KW-0206">Cytoskeleton</keyword>
<evidence type="ECO:0000259" key="13">
    <source>
        <dbReference type="PROSITE" id="PS50006"/>
    </source>
</evidence>
<dbReference type="PROSITE" id="PS50006">
    <property type="entry name" value="FHA_DOMAIN"/>
    <property type="match status" value="1"/>
</dbReference>
<evidence type="ECO:0000256" key="10">
    <source>
        <dbReference type="ARBA" id="ARBA00065884"/>
    </source>
</evidence>
<evidence type="ECO:0000256" key="5">
    <source>
        <dbReference type="ARBA" id="ARBA00022553"/>
    </source>
</evidence>
<evidence type="ECO:0000256" key="1">
    <source>
        <dbReference type="ARBA" id="ARBA00004114"/>
    </source>
</evidence>
<dbReference type="EMBL" id="DQIR01103881">
    <property type="protein sequence ID" value="HDA59357.1"/>
    <property type="molecule type" value="Transcribed_RNA"/>
</dbReference>
<feature type="region of interest" description="Disordered" evidence="12">
    <location>
        <begin position="1210"/>
        <end position="1247"/>
    </location>
</feature>
<accession>A0A480HV84</accession>
<feature type="region of interest" description="Disordered" evidence="12">
    <location>
        <begin position="462"/>
        <end position="513"/>
    </location>
</feature>
<dbReference type="Pfam" id="PF00498">
    <property type="entry name" value="FHA"/>
    <property type="match status" value="1"/>
</dbReference>
<feature type="compositionally biased region" description="Polar residues" evidence="12">
    <location>
        <begin position="922"/>
        <end position="946"/>
    </location>
</feature>
<feature type="compositionally biased region" description="Low complexity" evidence="12">
    <location>
        <begin position="1169"/>
        <end position="1178"/>
    </location>
</feature>
<feature type="compositionally biased region" description="Polar residues" evidence="12">
    <location>
        <begin position="1483"/>
        <end position="1501"/>
    </location>
</feature>
<reference evidence="14" key="1">
    <citation type="journal article" date="2019" name="PeerJ">
        <title>Genes of the pig, Sus scrofa, reconstructed with EvidentialGene.</title>
        <authorList>
            <person name="Gilbert D.G."/>
        </authorList>
    </citation>
    <scope>NUCLEOTIDE SEQUENCE</scope>
</reference>
<feature type="region of interest" description="Disordered" evidence="12">
    <location>
        <begin position="340"/>
        <end position="449"/>
    </location>
</feature>
<dbReference type="GO" id="GO:0005814">
    <property type="term" value="C:centriole"/>
    <property type="evidence" value="ECO:0007669"/>
    <property type="project" value="UniProtKB-SubCell"/>
</dbReference>
<dbReference type="PANTHER" id="PTHR15715:SF17">
    <property type="entry name" value="CENTROSOMAL PROTEIN OF 170 KDA"/>
    <property type="match status" value="1"/>
</dbReference>
<feature type="region of interest" description="Disordered" evidence="12">
    <location>
        <begin position="907"/>
        <end position="1178"/>
    </location>
</feature>
<keyword evidence="7" id="KW-0175">Coiled coil</keyword>
<feature type="compositionally biased region" description="Basic and acidic residues" evidence="12">
    <location>
        <begin position="348"/>
        <end position="358"/>
    </location>
</feature>
<dbReference type="InterPro" id="IPR008984">
    <property type="entry name" value="SMAD_FHA_dom_sf"/>
</dbReference>
<protein>
    <recommendedName>
        <fullName evidence="11">Centrosomal protein of 170 kDa</fullName>
    </recommendedName>
</protein>
<dbReference type="Gene3D" id="2.60.200.20">
    <property type="match status" value="1"/>
</dbReference>
<proteinExistence type="inferred from homology"/>
<dbReference type="InterPro" id="IPR029300">
    <property type="entry name" value="CEP170_C"/>
</dbReference>
<dbReference type="EMBL" id="DQIR01072769">
    <property type="protein sequence ID" value="HDA28245.1"/>
    <property type="molecule type" value="Transcribed_RNA"/>
</dbReference>
<feature type="compositionally biased region" description="Polar residues" evidence="12">
    <location>
        <begin position="1210"/>
        <end position="1245"/>
    </location>
</feature>
<keyword evidence="5" id="KW-0597">Phosphoprotein</keyword>
<dbReference type="GeneID" id="100623007"/>
<feature type="domain" description="FHA" evidence="13">
    <location>
        <begin position="23"/>
        <end position="73"/>
    </location>
</feature>
<feature type="compositionally biased region" description="Basic and acidic residues" evidence="12">
    <location>
        <begin position="150"/>
        <end position="165"/>
    </location>
</feature>
<evidence type="ECO:0000256" key="2">
    <source>
        <dbReference type="ARBA" id="ARBA00004186"/>
    </source>
</evidence>
<feature type="compositionally biased region" description="Basic and acidic residues" evidence="12">
    <location>
        <begin position="907"/>
        <end position="917"/>
    </location>
</feature>
<feature type="compositionally biased region" description="Basic and acidic residues" evidence="12">
    <location>
        <begin position="1061"/>
        <end position="1073"/>
    </location>
</feature>
<dbReference type="FunFam" id="2.60.200.20:FF:000018">
    <property type="entry name" value="Centrosomal protein of 170 kDa"/>
    <property type="match status" value="1"/>
</dbReference>
<evidence type="ECO:0000256" key="7">
    <source>
        <dbReference type="ARBA" id="ARBA00023054"/>
    </source>
</evidence>
<evidence type="ECO:0000256" key="6">
    <source>
        <dbReference type="ARBA" id="ARBA00022701"/>
    </source>
</evidence>
<dbReference type="SMART" id="SM00240">
    <property type="entry name" value="FHA"/>
    <property type="match status" value="1"/>
</dbReference>
<dbReference type="InterPro" id="IPR051176">
    <property type="entry name" value="Cent_Immune-Sig_Mod"/>
</dbReference>
<keyword evidence="6" id="KW-0493">Microtubule</keyword>
<comment type="subcellular location">
    <subcellularLocation>
        <location evidence="1">Cytoplasm</location>
        <location evidence="1">Cytoskeleton</location>
        <location evidence="1">Microtubule organizing center</location>
        <location evidence="1">Centrosome</location>
        <location evidence="1">Centriole</location>
    </subcellularLocation>
    <subcellularLocation>
        <location evidence="2">Cytoplasm</location>
        <location evidence="2">Cytoskeleton</location>
        <location evidence="2">Spindle</location>
    </subcellularLocation>
</comment>
<dbReference type="CTD" id="9859"/>
<feature type="compositionally biased region" description="Low complexity" evidence="12">
    <location>
        <begin position="971"/>
        <end position="984"/>
    </location>
</feature>
<feature type="compositionally biased region" description="Low complexity" evidence="12">
    <location>
        <begin position="1090"/>
        <end position="1104"/>
    </location>
</feature>
<comment type="subunit">
    <text evidence="10">Interacts with CCDC68 and CCDC120; leading to recruitment to centrosomes. Interacts with PLK1. Interacts with NIN. Interacts with FHDC1. Interacts with CCDC61. Interacts with TBK1; efficient complex formation may be dependent on the presence of CCDC61.</text>
</comment>
<feature type="compositionally biased region" description="Basic and acidic residues" evidence="12">
    <location>
        <begin position="668"/>
        <end position="698"/>
    </location>
</feature>
<dbReference type="GO" id="GO:0005874">
    <property type="term" value="C:microtubule"/>
    <property type="evidence" value="ECO:0007669"/>
    <property type="project" value="UniProtKB-KW"/>
</dbReference>
<feature type="compositionally biased region" description="Basic and acidic residues" evidence="12">
    <location>
        <begin position="728"/>
        <end position="739"/>
    </location>
</feature>
<feature type="compositionally biased region" description="Polar residues" evidence="12">
    <location>
        <begin position="859"/>
        <end position="874"/>
    </location>
</feature>
<dbReference type="CDD" id="cd22724">
    <property type="entry name" value="FHA_Cep170A"/>
    <property type="match status" value="1"/>
</dbReference>
<comment type="similarity">
    <text evidence="3">Belongs to the CEP170 family.</text>
</comment>
<evidence type="ECO:0000313" key="14">
    <source>
        <dbReference type="EMBL" id="HDA28245.1"/>
    </source>
</evidence>
<feature type="region of interest" description="Disordered" evidence="12">
    <location>
        <begin position="262"/>
        <end position="325"/>
    </location>
</feature>
<dbReference type="RefSeq" id="XP_020919815.1">
    <property type="nucleotide sequence ID" value="XM_021064156.1"/>
</dbReference>
<evidence type="ECO:0000256" key="4">
    <source>
        <dbReference type="ARBA" id="ARBA00022490"/>
    </source>
</evidence>
<feature type="region of interest" description="Disordered" evidence="12">
    <location>
        <begin position="1334"/>
        <end position="1363"/>
    </location>
</feature>
<feature type="compositionally biased region" description="Basic and acidic residues" evidence="12">
    <location>
        <begin position="293"/>
        <end position="306"/>
    </location>
</feature>
<dbReference type="PANTHER" id="PTHR15715">
    <property type="entry name" value="CENTROSOMAL PROTEIN OF 170 KDA"/>
    <property type="match status" value="1"/>
</dbReference>
<dbReference type="EMBL" id="DQIR01260932">
    <property type="protein sequence ID" value="HDC16410.1"/>
    <property type="molecule type" value="Transcribed_RNA"/>
</dbReference>
<comment type="function">
    <text evidence="9">Plays a role in microtubule organization. Required for centriole subdistal appendage assembly.</text>
</comment>
<feature type="compositionally biased region" description="Basic and acidic residues" evidence="12">
    <location>
        <begin position="650"/>
        <end position="659"/>
    </location>
</feature>
<evidence type="ECO:0000256" key="9">
    <source>
        <dbReference type="ARBA" id="ARBA00053332"/>
    </source>
</evidence>
<sequence length="1549" mass="170702">MSLTSWFLVSSGGTRHRLPREMIFVGRDDCELMLQSRSVDKQHAVINYDASADEHLVKDLGSLNGTFVNDVRIPEQTYITLKLEDKLRFGYDTNLFTVVRGEMRVPEEALKHEKFTIQLQLSQKSSESESSKSACAKSIDSKVADSATEAQHKTTEALKSEEKAMDTSAMPRGTPLYGQPSWWGDDEVDEKRAFKSNGKPEEKSHETGTSGCSIDAKQVEEQAAAANEEVLFPFCREPSYFEIPTKEFQQPSQITESTIHEIPTKDTPSSHTTGAGHASFTIEFDDSTPGKVTIRDHVTKFASDQRHKSKKSSPGTQDLPGIQTGMMAPENKVADWLAQNNPPQMVWERTEEDSKSIKSDVPVYLKRLKGNKHDDGTQSDSENAGAHRRCSKRAPLEEHLRRHHSDQKKLQKAQAPEKHHDQAVTSSAHHRGGHGVPHGKLFKQKSEEPSVSIPFLPTALLRSSGSLGHRPSQEMDKMLKNQATSAASEKDNDDDQSDKGTYTIELENPNSEEVEARKMIDKVFGVDDNQDYNRPIINEKHKDLVKDWALSSAAIVMEERKPLSTPGFPSSEEGTSSSGNKRWVSQWASLAANHTRHDQEDRIMELSIPLPLENDADISESGISVRSAGLVASLAGQGERRRRTLPQLPNEEKSLEGSRAKIIAQRSEIGEKQDTELQEKEAPAQVYQREKQDADRALSKMSKAVNGETLKTGGDNKTLLPFGSSYSGKEKSETDKEPSLVKQTLAKIQQQEQKEQAQWTPAKLSASKSVPGQVDRCREDSLKPESQPQEKVPGHSSSKGERVTQNEGKRKKAEELLKSQTSKAADKKDSSKPLVRQGSFTIEKPSPNIPIELIPHINKQPSSTPPSLALTTASRLRERSDSMDTDSSMDTTLILKDTEAVMAFLEAKLREDNKTDEGPDTPSYNRDNSISPESDVDTASTISLVTGETERKSTQKRKSFTSLYKDRCSTGSPSKDVTKSSSSGTREKIEKKTKSRSADVGSRAEGRKFVQSSGRIRQPSVDLTDDDQTSSVPHSAISDVMSSDQETYACKPHGRTPLASTEEHAHAKLEGSKGTKSKTSPGAPGSSAKSTTLPRPRPTRTSLLRRARLGEASDSELADADKASVASEVSTTSSTSKPPTGRRNISRIDLLAQPRRTRLGSLSARSDSEATISRSSASSRTAEAIIRSGARLVPSDKFSPRIRANSISRLSDSKVKSMTSAHGSPSALKTTRLQSSGSAMPTSSSFKHRIKEQEDYIRDWTAHREEIARISQDLALIAREINDVAGEIDSVTSSGTAPSTTVSTAATTPGSAIDTREELVDRVFDESLNFRKIPPLVHSKTPEGNNCRSSDPRPQPTEPPDHLTITRRRTWSRDEVMGDNLLLSSVFQFSRKIRQSIDKTAGKIRILFKDKDRNWDEIESKLRAESEVPIVKTSSMEISSILQELKRVEKQLQAINAMIDPDGTLEALNNMGFPSAILPSPPKQKSSPVNNHSSPGQTPTLCQPEARVLQPAALSVSAEFENAESEADFSIHFNRFNPDGEEEDVTVHE</sequence>
<feature type="compositionally biased region" description="Low complexity" evidence="12">
    <location>
        <begin position="1123"/>
        <end position="1139"/>
    </location>
</feature>
<dbReference type="SUPFAM" id="SSF49879">
    <property type="entry name" value="SMAD/FHA domain"/>
    <property type="match status" value="1"/>
</dbReference>